<dbReference type="OrthoDB" id="68056at2759"/>
<dbReference type="Proteomes" id="UP000002668">
    <property type="component" value="Genome"/>
</dbReference>
<proteinExistence type="predicted"/>
<dbReference type="Gene3D" id="3.40.50.620">
    <property type="entry name" value="HUPs"/>
    <property type="match status" value="1"/>
</dbReference>
<evidence type="ECO:0000313" key="2">
    <source>
        <dbReference type="Proteomes" id="UP000002668"/>
    </source>
</evidence>
<keyword evidence="2" id="KW-1185">Reference proteome</keyword>
<name>E4ZZP5_LEPMJ</name>
<dbReference type="AlphaFoldDB" id="E4ZZP5"/>
<reference evidence="2" key="1">
    <citation type="journal article" date="2011" name="Nat. Commun.">
        <title>Effector diversification within compartments of the Leptosphaeria maculans genome affected by Repeat-Induced Point mutations.</title>
        <authorList>
            <person name="Rouxel T."/>
            <person name="Grandaubert J."/>
            <person name="Hane J.K."/>
            <person name="Hoede C."/>
            <person name="van de Wouw A.P."/>
            <person name="Couloux A."/>
            <person name="Dominguez V."/>
            <person name="Anthouard V."/>
            <person name="Bally P."/>
            <person name="Bourras S."/>
            <person name="Cozijnsen A.J."/>
            <person name="Ciuffetti L.M."/>
            <person name="Degrave A."/>
            <person name="Dilmaghani A."/>
            <person name="Duret L."/>
            <person name="Fudal I."/>
            <person name="Goodwin S.B."/>
            <person name="Gout L."/>
            <person name="Glaser N."/>
            <person name="Linglin J."/>
            <person name="Kema G.H.J."/>
            <person name="Lapalu N."/>
            <person name="Lawrence C.B."/>
            <person name="May K."/>
            <person name="Meyer M."/>
            <person name="Ollivier B."/>
            <person name="Poulain J."/>
            <person name="Schoch C.L."/>
            <person name="Simon A."/>
            <person name="Spatafora J.W."/>
            <person name="Stachowiak A."/>
            <person name="Turgeon B.G."/>
            <person name="Tyler B.M."/>
            <person name="Vincent D."/>
            <person name="Weissenbach J."/>
            <person name="Amselem J."/>
            <person name="Quesneville H."/>
            <person name="Oliver R.P."/>
            <person name="Wincker P."/>
            <person name="Balesdent M.-H."/>
            <person name="Howlett B.J."/>
        </authorList>
    </citation>
    <scope>NUCLEOTIDE SEQUENCE [LARGE SCALE GENOMIC DNA]</scope>
    <source>
        <strain evidence="2">JN3 / isolate v23.1.3 / race Av1-4-5-6-7-8</strain>
    </source>
</reference>
<dbReference type="InParanoid" id="E4ZZP5"/>
<organism evidence="2">
    <name type="scientific">Leptosphaeria maculans (strain JN3 / isolate v23.1.3 / race Av1-4-5-6-7-8)</name>
    <name type="common">Blackleg fungus</name>
    <name type="synonym">Phoma lingam</name>
    <dbReference type="NCBI Taxonomy" id="985895"/>
    <lineage>
        <taxon>Eukaryota</taxon>
        <taxon>Fungi</taxon>
        <taxon>Dikarya</taxon>
        <taxon>Ascomycota</taxon>
        <taxon>Pezizomycotina</taxon>
        <taxon>Dothideomycetes</taxon>
        <taxon>Pleosporomycetidae</taxon>
        <taxon>Pleosporales</taxon>
        <taxon>Pleosporineae</taxon>
        <taxon>Leptosphaeriaceae</taxon>
        <taxon>Plenodomus</taxon>
        <taxon>Plenodomus lingam/Leptosphaeria maculans species complex</taxon>
    </lineage>
</organism>
<evidence type="ECO:0000313" key="1">
    <source>
        <dbReference type="EMBL" id="CBX97161.1"/>
    </source>
</evidence>
<sequence length="63" mass="7319">MIYVVADDDSVHFSQMFKILEALNLSDLVKRLQHVQFSEISWVTEMLGKGNKPQLILDKTLKR</sequence>
<accession>E4ZZP5</accession>
<dbReference type="VEuPathDB" id="FungiDB:LEMA_uP102920.1"/>
<gene>
    <name evidence="1" type="ORF">LEMA_uP102920.1</name>
</gene>
<dbReference type="HOGENOM" id="CLU_2886247_0_0_1"/>
<dbReference type="EMBL" id="FP929130">
    <property type="protein sequence ID" value="CBX97161.1"/>
    <property type="molecule type" value="Genomic_DNA"/>
</dbReference>
<protein>
    <submittedName>
        <fullName evidence="1">Predicted protein</fullName>
    </submittedName>
</protein>
<dbReference type="InterPro" id="IPR014729">
    <property type="entry name" value="Rossmann-like_a/b/a_fold"/>
</dbReference>